<reference evidence="1 2" key="1">
    <citation type="submission" date="2020-02" db="EMBL/GenBank/DDBJ databases">
        <authorList>
            <person name="Ferguson B K."/>
        </authorList>
    </citation>
    <scope>NUCLEOTIDE SEQUENCE [LARGE SCALE GENOMIC DNA]</scope>
</reference>
<evidence type="ECO:0000313" key="2">
    <source>
        <dbReference type="Proteomes" id="UP000479000"/>
    </source>
</evidence>
<keyword evidence="2" id="KW-1185">Reference proteome</keyword>
<sequence length="75" mass="8624">RIPSTVCRWLDAARTRSATALHKRTAGGAFTYLVTERDRICNEPHVGLLNYRLMRTAYNYGDQIFGSFFSRNEPL</sequence>
<dbReference type="EMBL" id="CADCXU010026583">
    <property type="protein sequence ID" value="CAB0013369.1"/>
    <property type="molecule type" value="Genomic_DNA"/>
</dbReference>
<accession>A0A6H5HA27</accession>
<dbReference type="AlphaFoldDB" id="A0A6H5HA27"/>
<evidence type="ECO:0000313" key="1">
    <source>
        <dbReference type="EMBL" id="CAB0013369.1"/>
    </source>
</evidence>
<protein>
    <submittedName>
        <fullName evidence="1">Uncharacterized protein</fullName>
    </submittedName>
</protein>
<organism evidence="1 2">
    <name type="scientific">Nesidiocoris tenuis</name>
    <dbReference type="NCBI Taxonomy" id="355587"/>
    <lineage>
        <taxon>Eukaryota</taxon>
        <taxon>Metazoa</taxon>
        <taxon>Ecdysozoa</taxon>
        <taxon>Arthropoda</taxon>
        <taxon>Hexapoda</taxon>
        <taxon>Insecta</taxon>
        <taxon>Pterygota</taxon>
        <taxon>Neoptera</taxon>
        <taxon>Paraneoptera</taxon>
        <taxon>Hemiptera</taxon>
        <taxon>Heteroptera</taxon>
        <taxon>Panheteroptera</taxon>
        <taxon>Cimicomorpha</taxon>
        <taxon>Miridae</taxon>
        <taxon>Dicyphina</taxon>
        <taxon>Nesidiocoris</taxon>
    </lineage>
</organism>
<feature type="non-terminal residue" evidence="1">
    <location>
        <position position="1"/>
    </location>
</feature>
<name>A0A6H5HA27_9HEMI</name>
<proteinExistence type="predicted"/>
<dbReference type="Proteomes" id="UP000479000">
    <property type="component" value="Unassembled WGS sequence"/>
</dbReference>
<gene>
    <name evidence="1" type="ORF">NTEN_LOCUS17980</name>
</gene>